<dbReference type="PANTHER" id="PTHR47861:SF3">
    <property type="entry name" value="FKBP-TYPE PEPTIDYL-PROLYL CIS-TRANS ISOMERASE SLYD"/>
    <property type="match status" value="1"/>
</dbReference>
<protein>
    <recommendedName>
        <fullName evidence="4">peptidylprolyl isomerase</fullName>
        <ecNumber evidence="4">5.2.1.8</ecNumber>
    </recommendedName>
</protein>
<evidence type="ECO:0000256" key="6">
    <source>
        <dbReference type="ARBA" id="ARBA00023110"/>
    </source>
</evidence>
<dbReference type="GO" id="GO:0003755">
    <property type="term" value="F:peptidyl-prolyl cis-trans isomerase activity"/>
    <property type="evidence" value="ECO:0007669"/>
    <property type="project" value="UniProtKB-KW"/>
</dbReference>
<keyword evidence="6" id="KW-0697">Rotamase</keyword>
<evidence type="ECO:0000256" key="7">
    <source>
        <dbReference type="ARBA" id="ARBA00023186"/>
    </source>
</evidence>
<dbReference type="InterPro" id="IPR046357">
    <property type="entry name" value="PPIase_dom_sf"/>
</dbReference>
<feature type="domain" description="PPIase FKBP-type" evidence="9">
    <location>
        <begin position="7"/>
        <end position="91"/>
    </location>
</feature>
<dbReference type="GO" id="GO:0005737">
    <property type="term" value="C:cytoplasm"/>
    <property type="evidence" value="ECO:0007669"/>
    <property type="project" value="UniProtKB-SubCell"/>
</dbReference>
<keyword evidence="7" id="KW-0143">Chaperone</keyword>
<evidence type="ECO:0000256" key="3">
    <source>
        <dbReference type="ARBA" id="ARBA00006577"/>
    </source>
</evidence>
<evidence type="ECO:0000256" key="2">
    <source>
        <dbReference type="ARBA" id="ARBA00004496"/>
    </source>
</evidence>
<dbReference type="InterPro" id="IPR001179">
    <property type="entry name" value="PPIase_FKBP_dom"/>
</dbReference>
<evidence type="ECO:0000256" key="5">
    <source>
        <dbReference type="ARBA" id="ARBA00022490"/>
    </source>
</evidence>
<evidence type="ECO:0000256" key="4">
    <source>
        <dbReference type="ARBA" id="ARBA00013194"/>
    </source>
</evidence>
<name>A0A382GX45_9ZZZZ</name>
<dbReference type="Pfam" id="PF00254">
    <property type="entry name" value="FKBP_C"/>
    <property type="match status" value="1"/>
</dbReference>
<evidence type="ECO:0000256" key="1">
    <source>
        <dbReference type="ARBA" id="ARBA00000971"/>
    </source>
</evidence>
<dbReference type="EC" id="5.2.1.8" evidence="4"/>
<dbReference type="PROSITE" id="PS50059">
    <property type="entry name" value="FKBP_PPIASE"/>
    <property type="match status" value="1"/>
</dbReference>
<organism evidence="10">
    <name type="scientific">marine metagenome</name>
    <dbReference type="NCBI Taxonomy" id="408172"/>
    <lineage>
        <taxon>unclassified sequences</taxon>
        <taxon>metagenomes</taxon>
        <taxon>ecological metagenomes</taxon>
    </lineage>
</organism>
<dbReference type="GO" id="GO:0042026">
    <property type="term" value="P:protein refolding"/>
    <property type="evidence" value="ECO:0007669"/>
    <property type="project" value="UniProtKB-ARBA"/>
</dbReference>
<keyword evidence="5" id="KW-0963">Cytoplasm</keyword>
<sequence>MRQAKMGDTVRVHYTGTLSDGTEFDSSPEHEPLELTIGSGQVICGIETALVGMSAGETKNTILQPKEAYGTHDPQNVHSVERDGIPDEVELEIGTVFEAEDSIGNQVHLQVLEFSNRRVTFDANHPLAGRTLTIELNLVEFV</sequence>
<reference evidence="10" key="1">
    <citation type="submission" date="2018-05" db="EMBL/GenBank/DDBJ databases">
        <authorList>
            <person name="Lanie J.A."/>
            <person name="Ng W.-L."/>
            <person name="Kazmierczak K.M."/>
            <person name="Andrzejewski T.M."/>
            <person name="Davidsen T.M."/>
            <person name="Wayne K.J."/>
            <person name="Tettelin H."/>
            <person name="Glass J.I."/>
            <person name="Rusch D."/>
            <person name="Podicherti R."/>
            <person name="Tsui H.-C.T."/>
            <person name="Winkler M.E."/>
        </authorList>
    </citation>
    <scope>NUCLEOTIDE SEQUENCE</scope>
</reference>
<comment type="similarity">
    <text evidence="3">Belongs to the FKBP-type PPIase family.</text>
</comment>
<evidence type="ECO:0000313" key="10">
    <source>
        <dbReference type="EMBL" id="SVB79539.1"/>
    </source>
</evidence>
<dbReference type="AlphaFoldDB" id="A0A382GX45"/>
<dbReference type="Gene3D" id="3.10.50.40">
    <property type="match status" value="1"/>
</dbReference>
<gene>
    <name evidence="10" type="ORF">METZ01_LOCUS232393</name>
</gene>
<accession>A0A382GX45</accession>
<dbReference type="EMBL" id="UINC01057886">
    <property type="protein sequence ID" value="SVB79539.1"/>
    <property type="molecule type" value="Genomic_DNA"/>
</dbReference>
<keyword evidence="8" id="KW-0413">Isomerase</keyword>
<comment type="subcellular location">
    <subcellularLocation>
        <location evidence="2">Cytoplasm</location>
    </subcellularLocation>
</comment>
<evidence type="ECO:0000259" key="9">
    <source>
        <dbReference type="PROSITE" id="PS50059"/>
    </source>
</evidence>
<dbReference type="PANTHER" id="PTHR47861">
    <property type="entry name" value="FKBP-TYPE PEPTIDYL-PROLYL CIS-TRANS ISOMERASE SLYD"/>
    <property type="match status" value="1"/>
</dbReference>
<dbReference type="SUPFAM" id="SSF54534">
    <property type="entry name" value="FKBP-like"/>
    <property type="match status" value="1"/>
</dbReference>
<evidence type="ECO:0000256" key="8">
    <source>
        <dbReference type="ARBA" id="ARBA00023235"/>
    </source>
</evidence>
<comment type="catalytic activity">
    <reaction evidence="1">
        <text>[protein]-peptidylproline (omega=180) = [protein]-peptidylproline (omega=0)</text>
        <dbReference type="Rhea" id="RHEA:16237"/>
        <dbReference type="Rhea" id="RHEA-COMP:10747"/>
        <dbReference type="Rhea" id="RHEA-COMP:10748"/>
        <dbReference type="ChEBI" id="CHEBI:83833"/>
        <dbReference type="ChEBI" id="CHEBI:83834"/>
        <dbReference type="EC" id="5.2.1.8"/>
    </reaction>
</comment>
<proteinExistence type="inferred from homology"/>